<evidence type="ECO:0000313" key="2">
    <source>
        <dbReference type="Proteomes" id="UP000250572"/>
    </source>
</evidence>
<sequence>MQDTNPLGLEFETTDSNEVEMLVKVEIENFIYRSLGPDIVDKMMTKEEFSTRMSFQYSILLDLISKSDFESFKEYVCSYEFYVKSWTSKRIKEHFSSKSTIHDLEDKHLKFCIDHINAAIKKAQRENTDSLRTFVVKICTELGDKLAISQDPLDAIMVLNNVDQEQFVHWLNKCVQEMTESLREKFKNTEFETKLSLLHIKPENELFNTVIGCGQQCPFCKIPCDAGGEAHTQHFAALHRPQGLGQFSWENSNKLSTDICSCLVISDGYFRCSDTKNEYHPYKRYREIYPDWNIFPDGSLDASDYWKYVMNKYNEKFAKANDAKPADIPDSWKKITKEEAVKSLKKSFNIKSFIAEF</sequence>
<evidence type="ECO:0000313" key="1">
    <source>
        <dbReference type="EMBL" id="PWA32912.1"/>
    </source>
</evidence>
<organism evidence="1 2">
    <name type="scientific">Gambusia affinis</name>
    <name type="common">Western mosquitofish</name>
    <name type="synonym">Heterandria affinis</name>
    <dbReference type="NCBI Taxonomy" id="33528"/>
    <lineage>
        <taxon>Eukaryota</taxon>
        <taxon>Metazoa</taxon>
        <taxon>Chordata</taxon>
        <taxon>Craniata</taxon>
        <taxon>Vertebrata</taxon>
        <taxon>Euteleostomi</taxon>
        <taxon>Actinopterygii</taxon>
        <taxon>Neopterygii</taxon>
        <taxon>Teleostei</taxon>
        <taxon>Neoteleostei</taxon>
        <taxon>Acanthomorphata</taxon>
        <taxon>Ovalentaria</taxon>
        <taxon>Atherinomorphae</taxon>
        <taxon>Cyprinodontiformes</taxon>
        <taxon>Poeciliidae</taxon>
        <taxon>Poeciliinae</taxon>
        <taxon>Gambusia</taxon>
    </lineage>
</organism>
<proteinExistence type="predicted"/>
<protein>
    <recommendedName>
        <fullName evidence="3">Interferon-induced very large GTPase 1</fullName>
    </recommendedName>
</protein>
<accession>A0A315WBQ8</accession>
<dbReference type="AlphaFoldDB" id="A0A315WBQ8"/>
<evidence type="ECO:0008006" key="3">
    <source>
        <dbReference type="Google" id="ProtNLM"/>
    </source>
</evidence>
<reference evidence="1 2" key="1">
    <citation type="journal article" date="2018" name="G3 (Bethesda)">
        <title>A High-Quality Reference Genome for the Invasive Mosquitofish Gambusia affinis Using a Chicago Library.</title>
        <authorList>
            <person name="Hoffberg S.L."/>
            <person name="Troendle N.J."/>
            <person name="Glenn T.C."/>
            <person name="Mahmud O."/>
            <person name="Louha S."/>
            <person name="Chalopin D."/>
            <person name="Bennetzen J.L."/>
            <person name="Mauricio R."/>
        </authorList>
    </citation>
    <scope>NUCLEOTIDE SEQUENCE [LARGE SCALE GENOMIC DNA]</scope>
    <source>
        <strain evidence="1">NE01/NJP1002.9</strain>
        <tissue evidence="1">Muscle</tissue>
    </source>
</reference>
<dbReference type="InterPro" id="IPR052986">
    <property type="entry name" value="VLIG_GTPase"/>
</dbReference>
<dbReference type="STRING" id="33528.ENSGAFP00000025975"/>
<comment type="caution">
    <text evidence="1">The sequence shown here is derived from an EMBL/GenBank/DDBJ whole genome shotgun (WGS) entry which is preliminary data.</text>
</comment>
<name>A0A315WBQ8_GAMAF</name>
<dbReference type="Proteomes" id="UP000250572">
    <property type="component" value="Unassembled WGS sequence"/>
</dbReference>
<gene>
    <name evidence="1" type="ORF">CCH79_00015536</name>
</gene>
<keyword evidence="2" id="KW-1185">Reference proteome</keyword>
<dbReference type="PANTHER" id="PTHR14819:SF9">
    <property type="entry name" value="UP-REGULATOR OF CELL PROLIFERATION-LIKE"/>
    <property type="match status" value="1"/>
</dbReference>
<dbReference type="EMBL" id="NHOQ01000105">
    <property type="protein sequence ID" value="PWA32912.1"/>
    <property type="molecule type" value="Genomic_DNA"/>
</dbReference>
<dbReference type="PANTHER" id="PTHR14819">
    <property type="entry name" value="GTP-BINDING"/>
    <property type="match status" value="1"/>
</dbReference>